<comment type="caution">
    <text evidence="2">The sequence shown here is derived from an EMBL/GenBank/DDBJ whole genome shotgun (WGS) entry which is preliminary data.</text>
</comment>
<accession>A0A1G2SLL7</accession>
<proteinExistence type="predicted"/>
<dbReference type="InterPro" id="IPR006059">
    <property type="entry name" value="SBP"/>
</dbReference>
<dbReference type="Gene3D" id="3.40.190.10">
    <property type="entry name" value="Periplasmic binding protein-like II"/>
    <property type="match status" value="1"/>
</dbReference>
<keyword evidence="1" id="KW-0812">Transmembrane</keyword>
<name>A0A1G2SLL7_9BACT</name>
<dbReference type="EMBL" id="MHUZ01000021">
    <property type="protein sequence ID" value="OHA85588.1"/>
    <property type="molecule type" value="Genomic_DNA"/>
</dbReference>
<dbReference type="SUPFAM" id="SSF53850">
    <property type="entry name" value="Periplasmic binding protein-like II"/>
    <property type="match status" value="1"/>
</dbReference>
<keyword evidence="1" id="KW-0472">Membrane</keyword>
<dbReference type="AlphaFoldDB" id="A0A1G2SLL7"/>
<dbReference type="PANTHER" id="PTHR43649:SF12">
    <property type="entry name" value="DIACETYLCHITOBIOSE BINDING PROTEIN DASA"/>
    <property type="match status" value="1"/>
</dbReference>
<reference evidence="2 3" key="1">
    <citation type="journal article" date="2016" name="Nat. Commun.">
        <title>Thousands of microbial genomes shed light on interconnected biogeochemical processes in an aquifer system.</title>
        <authorList>
            <person name="Anantharaman K."/>
            <person name="Brown C.T."/>
            <person name="Hug L.A."/>
            <person name="Sharon I."/>
            <person name="Castelle C.J."/>
            <person name="Probst A.J."/>
            <person name="Thomas B.C."/>
            <person name="Singh A."/>
            <person name="Wilkins M.J."/>
            <person name="Karaoz U."/>
            <person name="Brodie E.L."/>
            <person name="Williams K.H."/>
            <person name="Hubbard S.S."/>
            <person name="Banfield J.F."/>
        </authorList>
    </citation>
    <scope>NUCLEOTIDE SEQUENCE [LARGE SCALE GENOMIC DNA]</scope>
</reference>
<dbReference type="PANTHER" id="PTHR43649">
    <property type="entry name" value="ARABINOSE-BINDING PROTEIN-RELATED"/>
    <property type="match status" value="1"/>
</dbReference>
<gene>
    <name evidence="2" type="ORF">A2591_00290</name>
</gene>
<dbReference type="InterPro" id="IPR050490">
    <property type="entry name" value="Bact_solute-bd_prot1"/>
</dbReference>
<feature type="transmembrane region" description="Helical" evidence="1">
    <location>
        <begin position="12"/>
        <end position="32"/>
    </location>
</feature>
<protein>
    <recommendedName>
        <fullName evidence="4">Extracellular solute-binding protein</fullName>
    </recommendedName>
</protein>
<keyword evidence="1" id="KW-1133">Transmembrane helix</keyword>
<dbReference type="Pfam" id="PF13416">
    <property type="entry name" value="SBP_bac_8"/>
    <property type="match status" value="1"/>
</dbReference>
<evidence type="ECO:0000313" key="3">
    <source>
        <dbReference type="Proteomes" id="UP000178168"/>
    </source>
</evidence>
<evidence type="ECO:0000313" key="2">
    <source>
        <dbReference type="EMBL" id="OHA85588.1"/>
    </source>
</evidence>
<dbReference type="STRING" id="1802730.A2591_00290"/>
<dbReference type="Proteomes" id="UP000178168">
    <property type="component" value="Unassembled WGS sequence"/>
</dbReference>
<evidence type="ECO:0000256" key="1">
    <source>
        <dbReference type="SAM" id="Phobius"/>
    </source>
</evidence>
<sequence length="447" mass="48731">MQEKSTNIFQVGLMMGAALFGMLGFLMFADIIPSPWGSKAKQNYGTVTVWGTVDERVVTSAFNEAFPGIETVRMAYVQKDPDTLDADLTEALASNRAPDAVIFTHDGMYRHRDRLVPFSMALRDLKNTFIEEVELLVYPQGMIGMPIAVDPLVMYWNRDLFSAEGIANPPQSWTEFYVEPMVQLTKRGTTQGAIAQSGIALGQSENVLHAKEILATLILQTGNAITMFEGAEAAQTLKSVIARDVQSASSPAIAALRFYTRFADPTRGEYSWSRALPVSRDFFAQGDLATYFGFASEYAVITQKNPHLNFDMAPLPQAKVKTEDPGRSATFGTLYAAGVLKAGANPSGGSYIAGLFGSREFSQAFSDALGIAPVRRDMLSVEQSDPFKEVVYRGALIARGFVDPDAASTKSAFQSAIEDVLSARRDAKDSITVLDGRLSESIKRSMP</sequence>
<organism evidence="2 3">
    <name type="scientific">Candidatus Yonathbacteria bacterium RIFOXYD1_FULL_52_36</name>
    <dbReference type="NCBI Taxonomy" id="1802730"/>
    <lineage>
        <taxon>Bacteria</taxon>
        <taxon>Candidatus Yonathiibacteriota</taxon>
    </lineage>
</organism>
<evidence type="ECO:0008006" key="4">
    <source>
        <dbReference type="Google" id="ProtNLM"/>
    </source>
</evidence>